<sequence>MLIRKLLPDERPDFAFHLKGLAPADRRFRFAHGTVSDDWIDTYVGGIDPDDLILGVFDGPRLVGAAHVAFSDAVAEVGVSVDPAHRSAGIGAELFKRAIRWARNRGAERLYTLCLADNRAMIRLAGKLGMEVTRDSGTAEAYLALDPPDLLTVADEMSSGLDTIMTDWTDAWRACHRALLPGGKI</sequence>
<gene>
    <name evidence="2" type="ORF">A6A05_06450</name>
</gene>
<dbReference type="PANTHER" id="PTHR43072">
    <property type="entry name" value="N-ACETYLTRANSFERASE"/>
    <property type="match status" value="1"/>
</dbReference>
<dbReference type="STRING" id="1437059.A6A05_06450"/>
<dbReference type="GO" id="GO:0016747">
    <property type="term" value="F:acyltransferase activity, transferring groups other than amino-acyl groups"/>
    <property type="evidence" value="ECO:0007669"/>
    <property type="project" value="InterPro"/>
</dbReference>
<dbReference type="RefSeq" id="WP_068497072.1">
    <property type="nucleotide sequence ID" value="NZ_LWQU01000043.1"/>
</dbReference>
<evidence type="ECO:0000313" key="2">
    <source>
        <dbReference type="EMBL" id="OAN63186.1"/>
    </source>
</evidence>
<keyword evidence="3" id="KW-1185">Reference proteome</keyword>
<dbReference type="PANTHER" id="PTHR43072:SF60">
    <property type="entry name" value="L-2,4-DIAMINOBUTYRIC ACID ACETYLTRANSFERASE"/>
    <property type="match status" value="1"/>
</dbReference>
<proteinExistence type="predicted"/>
<protein>
    <recommendedName>
        <fullName evidence="1">N-acetyltransferase domain-containing protein</fullName>
    </recommendedName>
</protein>
<dbReference type="PROSITE" id="PS51186">
    <property type="entry name" value="GNAT"/>
    <property type="match status" value="1"/>
</dbReference>
<organism evidence="2 3">
    <name type="scientific">Magnetospirillum moscoviense</name>
    <dbReference type="NCBI Taxonomy" id="1437059"/>
    <lineage>
        <taxon>Bacteria</taxon>
        <taxon>Pseudomonadati</taxon>
        <taxon>Pseudomonadota</taxon>
        <taxon>Alphaproteobacteria</taxon>
        <taxon>Rhodospirillales</taxon>
        <taxon>Rhodospirillaceae</taxon>
        <taxon>Magnetospirillum</taxon>
    </lineage>
</organism>
<dbReference type="InterPro" id="IPR016181">
    <property type="entry name" value="Acyl_CoA_acyltransferase"/>
</dbReference>
<dbReference type="Gene3D" id="3.40.630.30">
    <property type="match status" value="1"/>
</dbReference>
<dbReference type="EMBL" id="LWQU01000043">
    <property type="protein sequence ID" value="OAN63186.1"/>
    <property type="molecule type" value="Genomic_DNA"/>
</dbReference>
<dbReference type="CDD" id="cd04301">
    <property type="entry name" value="NAT_SF"/>
    <property type="match status" value="1"/>
</dbReference>
<accession>A0A178MZ22</accession>
<dbReference type="Proteomes" id="UP000078543">
    <property type="component" value="Unassembled WGS sequence"/>
</dbReference>
<name>A0A178MZ22_9PROT</name>
<dbReference type="SUPFAM" id="SSF55729">
    <property type="entry name" value="Acyl-CoA N-acyltransferases (Nat)"/>
    <property type="match status" value="1"/>
</dbReference>
<dbReference type="AlphaFoldDB" id="A0A178MZ22"/>
<evidence type="ECO:0000259" key="1">
    <source>
        <dbReference type="PROSITE" id="PS51186"/>
    </source>
</evidence>
<dbReference type="Pfam" id="PF00583">
    <property type="entry name" value="Acetyltransf_1"/>
    <property type="match status" value="1"/>
</dbReference>
<comment type="caution">
    <text evidence="2">The sequence shown here is derived from an EMBL/GenBank/DDBJ whole genome shotgun (WGS) entry which is preliminary data.</text>
</comment>
<reference evidence="2 3" key="1">
    <citation type="submission" date="2016-04" db="EMBL/GenBank/DDBJ databases">
        <title>Draft genome sequence of freshwater magnetotactic bacteria Magnetospirillum marisnigri SP-1 and Magnetospirillum moscoviense BB-1.</title>
        <authorList>
            <person name="Koziaeva V."/>
            <person name="Dziuba M.V."/>
            <person name="Ivanov T.M."/>
            <person name="Kuznetsov B."/>
            <person name="Grouzdev D.S."/>
        </authorList>
    </citation>
    <scope>NUCLEOTIDE SEQUENCE [LARGE SCALE GENOMIC DNA]</scope>
    <source>
        <strain evidence="2 3">BB-1</strain>
    </source>
</reference>
<evidence type="ECO:0000313" key="3">
    <source>
        <dbReference type="Proteomes" id="UP000078543"/>
    </source>
</evidence>
<dbReference type="InterPro" id="IPR000182">
    <property type="entry name" value="GNAT_dom"/>
</dbReference>
<feature type="domain" description="N-acetyltransferase" evidence="1">
    <location>
        <begin position="1"/>
        <end position="148"/>
    </location>
</feature>